<dbReference type="GeneTree" id="ENSGT01000000221244"/>
<evidence type="ECO:0000313" key="1">
    <source>
        <dbReference type="Ensembl" id="ENSPTXP00000023388.1"/>
    </source>
</evidence>
<reference evidence="1" key="1">
    <citation type="submission" date="2025-08" db="UniProtKB">
        <authorList>
            <consortium name="Ensembl"/>
        </authorList>
    </citation>
    <scope>IDENTIFICATION</scope>
</reference>
<proteinExistence type="predicted"/>
<dbReference type="AlphaFoldDB" id="A0A670ZKN2"/>
<reference evidence="1" key="2">
    <citation type="submission" date="2025-09" db="UniProtKB">
        <authorList>
            <consortium name="Ensembl"/>
        </authorList>
    </citation>
    <scope>IDENTIFICATION</scope>
</reference>
<name>A0A670ZKN2_PSETE</name>
<evidence type="ECO:0000313" key="2">
    <source>
        <dbReference type="Proteomes" id="UP000472273"/>
    </source>
</evidence>
<dbReference type="Proteomes" id="UP000472273">
    <property type="component" value="Unplaced"/>
</dbReference>
<organism evidence="1 2">
    <name type="scientific">Pseudonaja textilis</name>
    <name type="common">Eastern brown snake</name>
    <dbReference type="NCBI Taxonomy" id="8673"/>
    <lineage>
        <taxon>Eukaryota</taxon>
        <taxon>Metazoa</taxon>
        <taxon>Chordata</taxon>
        <taxon>Craniata</taxon>
        <taxon>Vertebrata</taxon>
        <taxon>Euteleostomi</taxon>
        <taxon>Lepidosauria</taxon>
        <taxon>Squamata</taxon>
        <taxon>Bifurcata</taxon>
        <taxon>Unidentata</taxon>
        <taxon>Episquamata</taxon>
        <taxon>Toxicofera</taxon>
        <taxon>Serpentes</taxon>
        <taxon>Colubroidea</taxon>
        <taxon>Elapidae</taxon>
        <taxon>Hydrophiinae</taxon>
        <taxon>Pseudonaja</taxon>
    </lineage>
</organism>
<protein>
    <submittedName>
        <fullName evidence="1">Uncharacterized protein</fullName>
    </submittedName>
</protein>
<accession>A0A670ZKN2</accession>
<sequence length="130" mass="13587">MAFGTATRGWLGWVGAITASGSLFQWPLWVRAGGTWKAKLGLAWLFRLAGGCAPTSCFPSSAQPTWLWCSPGEMSGGPSGEVLTALARAPLLGRRACLSAALGNPGEALLTLPSTRQGWWLGTSPRVGQS</sequence>
<dbReference type="Ensembl" id="ENSPTXT00000024115.1">
    <property type="protein sequence ID" value="ENSPTXP00000023388.1"/>
    <property type="gene ID" value="ENSPTXG00000016250.1"/>
</dbReference>
<keyword evidence="2" id="KW-1185">Reference proteome</keyword>